<dbReference type="PROSITE" id="PS00885">
    <property type="entry name" value="EPSP_SYNTHASE_2"/>
    <property type="match status" value="1"/>
</dbReference>
<comment type="caution">
    <text evidence="3">The sequence shown here is derived from an EMBL/GenBank/DDBJ whole genome shotgun (WGS) entry which is preliminary data.</text>
</comment>
<feature type="domain" description="Enolpyruvate transferase" evidence="2">
    <location>
        <begin position="20"/>
        <end position="71"/>
    </location>
</feature>
<proteinExistence type="predicted"/>
<dbReference type="PANTHER" id="PTHR21090">
    <property type="entry name" value="AROM/DEHYDROQUINATE SYNTHASE"/>
    <property type="match status" value="1"/>
</dbReference>
<dbReference type="RefSeq" id="WP_219479802.1">
    <property type="nucleotide sequence ID" value="NZ_JAHXCT010000002.1"/>
</dbReference>
<gene>
    <name evidence="3" type="ORF">KZO38_03180</name>
</gene>
<name>A0ABS6YB48_9BACT</name>
<reference evidence="3 4" key="1">
    <citation type="submission" date="2021-07" db="EMBL/GenBank/DDBJ databases">
        <title>Genomic diversity and antimicrobial resistance of Prevotella spp. isolated from chronic lung disease airways.</title>
        <authorList>
            <person name="Webb K.A."/>
            <person name="Olagoke O.S."/>
            <person name="Baird T."/>
            <person name="Neill J."/>
            <person name="Pham A."/>
            <person name="Wells T.J."/>
            <person name="Ramsay K.A."/>
            <person name="Bell S.C."/>
            <person name="Sarovich D.S."/>
            <person name="Price E.P."/>
        </authorList>
    </citation>
    <scope>NUCLEOTIDE SEQUENCE [LARGE SCALE GENOMIC DNA]</scope>
    <source>
        <strain evidence="3 4">SCHI0011.S.12</strain>
    </source>
</reference>
<organism evidence="3 4">
    <name type="scientific">Hoylesella nanceiensis</name>
    <dbReference type="NCBI Taxonomy" id="425941"/>
    <lineage>
        <taxon>Bacteria</taxon>
        <taxon>Pseudomonadati</taxon>
        <taxon>Bacteroidota</taxon>
        <taxon>Bacteroidia</taxon>
        <taxon>Bacteroidales</taxon>
        <taxon>Prevotellaceae</taxon>
        <taxon>Hoylesella</taxon>
    </lineage>
</organism>
<dbReference type="Pfam" id="PF00275">
    <property type="entry name" value="EPSP_synthase"/>
    <property type="match status" value="2"/>
</dbReference>
<evidence type="ECO:0000256" key="1">
    <source>
        <dbReference type="ARBA" id="ARBA00030046"/>
    </source>
</evidence>
<protein>
    <recommendedName>
        <fullName evidence="1">5-enolpyruvylshikimate-3-phosphate synthase</fullName>
    </recommendedName>
</protein>
<accession>A0ABS6YB48</accession>
<evidence type="ECO:0000313" key="4">
    <source>
        <dbReference type="Proteomes" id="UP000788426"/>
    </source>
</evidence>
<keyword evidence="4" id="KW-1185">Reference proteome</keyword>
<feature type="domain" description="Enolpyruvate transferase" evidence="2">
    <location>
        <begin position="74"/>
        <end position="421"/>
    </location>
</feature>
<dbReference type="InterPro" id="IPR023193">
    <property type="entry name" value="EPSP_synthase_CS"/>
</dbReference>
<dbReference type="InterPro" id="IPR001986">
    <property type="entry name" value="Enolpyruvate_Tfrase_dom"/>
</dbReference>
<evidence type="ECO:0000313" key="3">
    <source>
        <dbReference type="EMBL" id="MBW4768765.1"/>
    </source>
</evidence>
<sequence length="432" mass="47816">MNNIQQHIGQHDATYNISIQPPTSLNGNVEIPTSKSIANRSIVIDALSNNTSTFQGAVNCDDVAVMLNGIKGETCELNIMASGTAMRFLTAYWSIQPNSTHILTGTERMKQRPIKVLVDSLRTLGADIEYMEKEGYPPLKINGKALEGGTITMSADVSSQYVSALLMVAPFFTKGLTLTLKGTIASRSYIDLTIDIMTSCGAKVHWTDVDTIKVEPKRYEATQRMIENDWTSASYWYLHLALSDCQEAQITMKGLSESSKQGDSVVRYLFSLLGIKTAFIKESADNDMAKVVLSKDKKKVSMLHYDFINAPDLAQTMVVACVAMGIPFRFTGLSTLKIKETNRITALQSELLKLGFVVNNDKSDELSWNGERCDVTSTDINTFEDHRMALAFSALTYLFPNITINAANVVSKSYPHFWSDLESLGYLLKVKS</sequence>
<dbReference type="Proteomes" id="UP000788426">
    <property type="component" value="Unassembled WGS sequence"/>
</dbReference>
<dbReference type="InterPro" id="IPR006264">
    <property type="entry name" value="EPSP_synthase"/>
</dbReference>
<dbReference type="PIRSF" id="PIRSF000505">
    <property type="entry name" value="EPSPS"/>
    <property type="match status" value="1"/>
</dbReference>
<dbReference type="EMBL" id="JAHXCT010000002">
    <property type="protein sequence ID" value="MBW4768765.1"/>
    <property type="molecule type" value="Genomic_DNA"/>
</dbReference>
<dbReference type="PANTHER" id="PTHR21090:SF5">
    <property type="entry name" value="PENTAFUNCTIONAL AROM POLYPEPTIDE"/>
    <property type="match status" value="1"/>
</dbReference>
<evidence type="ECO:0000259" key="2">
    <source>
        <dbReference type="Pfam" id="PF00275"/>
    </source>
</evidence>